<evidence type="ECO:0000313" key="2">
    <source>
        <dbReference type="EMBL" id="KOG85600.1"/>
    </source>
</evidence>
<comment type="caution">
    <text evidence="2">The sequence shown here is derived from an EMBL/GenBank/DDBJ whole genome shotgun (WGS) entry which is preliminary data.</text>
</comment>
<dbReference type="EMBL" id="LGUT01003320">
    <property type="protein sequence ID" value="KOG85600.1"/>
    <property type="molecule type" value="Genomic_DNA"/>
</dbReference>
<sequence length="104" mass="11358">MGEPGAAAGGRAARPRTLEAMTAAEDYERLRHLLDRLPADRAARALALLRSDPDLAPYVDEADALPPAIDRPGFAAFIGVGRSGHSDTARRHRELIQEWSDEDR</sequence>
<organism evidence="2 3">
    <name type="scientific">Streptomyces varsoviensis</name>
    <dbReference type="NCBI Taxonomy" id="67373"/>
    <lineage>
        <taxon>Bacteria</taxon>
        <taxon>Bacillati</taxon>
        <taxon>Actinomycetota</taxon>
        <taxon>Actinomycetes</taxon>
        <taxon>Kitasatosporales</taxon>
        <taxon>Streptomycetaceae</taxon>
        <taxon>Streptomyces</taxon>
    </lineage>
</organism>
<gene>
    <name evidence="2" type="ORF">ADK38_35755</name>
</gene>
<evidence type="ECO:0000256" key="1">
    <source>
        <dbReference type="SAM" id="MobiDB-lite"/>
    </source>
</evidence>
<accession>A0ABR5IWS0</accession>
<name>A0ABR5IWS0_9ACTN</name>
<reference evidence="2 3" key="1">
    <citation type="submission" date="2015-07" db="EMBL/GenBank/DDBJ databases">
        <authorList>
            <person name="Ju K.-S."/>
            <person name="Doroghazi J.R."/>
            <person name="Metcalf W.W."/>
        </authorList>
    </citation>
    <scope>NUCLEOTIDE SEQUENCE [LARGE SCALE GENOMIC DNA]</scope>
    <source>
        <strain evidence="2 3">NRRL B-3589</strain>
    </source>
</reference>
<feature type="region of interest" description="Disordered" evidence="1">
    <location>
        <begin position="81"/>
        <end position="104"/>
    </location>
</feature>
<proteinExistence type="predicted"/>
<evidence type="ECO:0000313" key="3">
    <source>
        <dbReference type="Proteomes" id="UP000037020"/>
    </source>
</evidence>
<keyword evidence="3" id="KW-1185">Reference proteome</keyword>
<dbReference type="Proteomes" id="UP000037020">
    <property type="component" value="Unassembled WGS sequence"/>
</dbReference>
<protein>
    <submittedName>
        <fullName evidence="2">Uncharacterized protein</fullName>
    </submittedName>
</protein>